<evidence type="ECO:0000313" key="1">
    <source>
        <dbReference type="EMBL" id="KAI4866368.1"/>
    </source>
</evidence>
<keyword evidence="2" id="KW-1185">Reference proteome</keyword>
<dbReference type="Proteomes" id="UP001497700">
    <property type="component" value="Unassembled WGS sequence"/>
</dbReference>
<accession>A0ACB9Z542</accession>
<protein>
    <submittedName>
        <fullName evidence="1">Uncharacterized protein</fullName>
    </submittedName>
</protein>
<gene>
    <name evidence="1" type="ORF">F4820DRAFT_250543</name>
</gene>
<evidence type="ECO:0000313" key="2">
    <source>
        <dbReference type="Proteomes" id="UP001497700"/>
    </source>
</evidence>
<dbReference type="EMBL" id="MU393459">
    <property type="protein sequence ID" value="KAI4866368.1"/>
    <property type="molecule type" value="Genomic_DNA"/>
</dbReference>
<name>A0ACB9Z542_9PEZI</name>
<organism evidence="1 2">
    <name type="scientific">Hypoxylon rubiginosum</name>
    <dbReference type="NCBI Taxonomy" id="110542"/>
    <lineage>
        <taxon>Eukaryota</taxon>
        <taxon>Fungi</taxon>
        <taxon>Dikarya</taxon>
        <taxon>Ascomycota</taxon>
        <taxon>Pezizomycotina</taxon>
        <taxon>Sordariomycetes</taxon>
        <taxon>Xylariomycetidae</taxon>
        <taxon>Xylariales</taxon>
        <taxon>Hypoxylaceae</taxon>
        <taxon>Hypoxylon</taxon>
    </lineage>
</organism>
<proteinExistence type="predicted"/>
<sequence>MEGLFEIMDIDMRRVAARAVGRTPKEHEDLERALAARRARAARFRFQQRQQHRRLRLNKERTSWELEFYNEDSEFSGTIGCNADEAEADRLEAAERDPRMVETRRLLREHRGLSTNDMTVLLLVTQIPRGRWTDFRTLQEHIHRTKTRPELSCLGSGASGRGGRRIANCLARNPFGNDRVPCHRVVETRYPDGVVRLGAHARDGDFDLLTAEGARFDVDDWDEPLSMPFRDFRGCPRVALYPTFDWEACIPSVGGWSLRVD</sequence>
<reference evidence="1 2" key="1">
    <citation type="journal article" date="2022" name="New Phytol.">
        <title>Ecological generalism drives hyperdiversity of secondary metabolite gene clusters in xylarialean endophytes.</title>
        <authorList>
            <person name="Franco M.E.E."/>
            <person name="Wisecaver J.H."/>
            <person name="Arnold A.E."/>
            <person name="Ju Y.M."/>
            <person name="Slot J.C."/>
            <person name="Ahrendt S."/>
            <person name="Moore L.P."/>
            <person name="Eastman K.E."/>
            <person name="Scott K."/>
            <person name="Konkel Z."/>
            <person name="Mondo S.J."/>
            <person name="Kuo A."/>
            <person name="Hayes R.D."/>
            <person name="Haridas S."/>
            <person name="Andreopoulos B."/>
            <person name="Riley R."/>
            <person name="LaButti K."/>
            <person name="Pangilinan J."/>
            <person name="Lipzen A."/>
            <person name="Amirebrahimi M."/>
            <person name="Yan J."/>
            <person name="Adam C."/>
            <person name="Keymanesh K."/>
            <person name="Ng V."/>
            <person name="Louie K."/>
            <person name="Northen T."/>
            <person name="Drula E."/>
            <person name="Henrissat B."/>
            <person name="Hsieh H.M."/>
            <person name="Youens-Clark K."/>
            <person name="Lutzoni F."/>
            <person name="Miadlikowska J."/>
            <person name="Eastwood D.C."/>
            <person name="Hamelin R.C."/>
            <person name="Grigoriev I.V."/>
            <person name="U'Ren J.M."/>
        </authorList>
    </citation>
    <scope>NUCLEOTIDE SEQUENCE [LARGE SCALE GENOMIC DNA]</scope>
    <source>
        <strain evidence="1 2">CBS 119005</strain>
    </source>
</reference>
<comment type="caution">
    <text evidence="1">The sequence shown here is derived from an EMBL/GenBank/DDBJ whole genome shotgun (WGS) entry which is preliminary data.</text>
</comment>